<dbReference type="EMBL" id="KE344492">
    <property type="protein sequence ID" value="EXB63822.1"/>
    <property type="molecule type" value="Genomic_DNA"/>
</dbReference>
<feature type="coiled-coil region" evidence="1">
    <location>
        <begin position="144"/>
        <end position="171"/>
    </location>
</feature>
<protein>
    <recommendedName>
        <fullName evidence="2">DUF1664 domain-containing protein</fullName>
    </recommendedName>
</protein>
<name>W9RPW3_9ROSA</name>
<dbReference type="eggNOG" id="ENOG502QRN8">
    <property type="taxonomic scope" value="Eukaryota"/>
</dbReference>
<evidence type="ECO:0000256" key="1">
    <source>
        <dbReference type="SAM" id="Coils"/>
    </source>
</evidence>
<proteinExistence type="predicted"/>
<evidence type="ECO:0000313" key="4">
    <source>
        <dbReference type="Proteomes" id="UP000030645"/>
    </source>
</evidence>
<dbReference type="AlphaFoldDB" id="W9RPW3"/>
<reference evidence="4" key="1">
    <citation type="submission" date="2013-01" db="EMBL/GenBank/DDBJ databases">
        <title>Draft Genome Sequence of a Mulberry Tree, Morus notabilis C.K. Schneid.</title>
        <authorList>
            <person name="He N."/>
            <person name="Zhao S."/>
        </authorList>
    </citation>
    <scope>NUCLEOTIDE SEQUENCE</scope>
</reference>
<sequence>MAMQSGIGLSKILVLAGVGYTSTIVLKNNKISDLLGELQRIVQGIESREKSESDSDHSDVLVAQVRRMSEELRRIASNRQITVLNGGDGYGNLTSLVGPVAAVGALGYAYMWWKGISFSDLMYVTKRNMATAVSNLTKHLENVSDALAKTKQHLTQRIQNLDDKMLEQNELSRAIKDDVAGVHQSLSEIDYDLSTLQRMNGKICTLEEKQDLANLGVFYLCNFVDGRKMKMPEELQEQFKLSGKSRGLLTGSDTPSLMGLKEIADSLSGGIGKSASDVIAQDSIDKTEEKPRNLLRFGLRNT</sequence>
<dbReference type="Pfam" id="PF07889">
    <property type="entry name" value="DUF1664"/>
    <property type="match status" value="1"/>
</dbReference>
<evidence type="ECO:0000313" key="3">
    <source>
        <dbReference type="EMBL" id="EXB63822.1"/>
    </source>
</evidence>
<keyword evidence="4" id="KW-1185">Reference proteome</keyword>
<evidence type="ECO:0000259" key="2">
    <source>
        <dbReference type="Pfam" id="PF07889"/>
    </source>
</evidence>
<dbReference type="PANTHER" id="PTHR46667:SF6">
    <property type="entry name" value="OS01G0185100 PROTEIN"/>
    <property type="match status" value="1"/>
</dbReference>
<dbReference type="PANTHER" id="PTHR46667">
    <property type="entry name" value="OS05G0182700 PROTEIN"/>
    <property type="match status" value="1"/>
</dbReference>
<keyword evidence="1" id="KW-0175">Coiled coil</keyword>
<dbReference type="Proteomes" id="UP000030645">
    <property type="component" value="Unassembled WGS sequence"/>
</dbReference>
<organism evidence="3 4">
    <name type="scientific">Morus notabilis</name>
    <dbReference type="NCBI Taxonomy" id="981085"/>
    <lineage>
        <taxon>Eukaryota</taxon>
        <taxon>Viridiplantae</taxon>
        <taxon>Streptophyta</taxon>
        <taxon>Embryophyta</taxon>
        <taxon>Tracheophyta</taxon>
        <taxon>Spermatophyta</taxon>
        <taxon>Magnoliopsida</taxon>
        <taxon>eudicotyledons</taxon>
        <taxon>Gunneridae</taxon>
        <taxon>Pentapetalae</taxon>
        <taxon>rosids</taxon>
        <taxon>fabids</taxon>
        <taxon>Rosales</taxon>
        <taxon>Moraceae</taxon>
        <taxon>Moreae</taxon>
        <taxon>Morus</taxon>
    </lineage>
</organism>
<feature type="domain" description="DUF1664" evidence="2">
    <location>
        <begin position="91"/>
        <end position="210"/>
    </location>
</feature>
<gene>
    <name evidence="3" type="ORF">L484_021094</name>
</gene>
<dbReference type="InterPro" id="IPR012458">
    <property type="entry name" value="DUF1664"/>
</dbReference>
<accession>W9RPW3</accession>